<reference evidence="2 3" key="1">
    <citation type="journal article" date="2019" name="Microbiol. Resour. Announc.">
        <title>Complete Genome Sequence of Halomonas sulfidaeris Strain Esulfide1 Isolated from a Metal Sulfide Rock at a Depth of 2,200 Meters, Obtained Using Nanopore Sequencing.</title>
        <authorList>
            <person name="Saito M."/>
            <person name="Nishigata A."/>
            <person name="Galipon J."/>
            <person name="Arakawa K."/>
        </authorList>
    </citation>
    <scope>NUCLEOTIDE SEQUENCE [LARGE SCALE GENOMIC DNA]</scope>
    <source>
        <strain evidence="2 3">ATCC BAA-803</strain>
    </source>
</reference>
<dbReference type="KEGG" id="hsr:HSBAA_30710"/>
<dbReference type="Proteomes" id="UP000320231">
    <property type="component" value="Chromosome"/>
</dbReference>
<evidence type="ECO:0000313" key="2">
    <source>
        <dbReference type="EMBL" id="BBI61765.1"/>
    </source>
</evidence>
<gene>
    <name evidence="2" type="ORF">HSBAA_30710</name>
</gene>
<sequence length="214" mass="23372">MKFGIISDTHYHPFTAFAKQDGLINSRLQIAMDETRKAAVHMKDAGCTALYHCGDIFHVRGRVAPSVLNPVADLFKEIAEELGMPIFALAGNHDLEFENSNRIGNSGTALTGDGITVVSDEPFFQPVHNVLMIPWHAKQKDLLATIEAWLKEAPARFGVKAEEVTLMIHAPSTRSSLAYRITVSIQTCWLALASRTSSLVTTTTSSAFVLACSL</sequence>
<protein>
    <recommendedName>
        <fullName evidence="1">Calcineurin-like phosphoesterase domain-containing protein</fullName>
    </recommendedName>
</protein>
<proteinExistence type="predicted"/>
<feature type="domain" description="Calcineurin-like phosphoesterase" evidence="1">
    <location>
        <begin position="1"/>
        <end position="107"/>
    </location>
</feature>
<dbReference type="EMBL" id="AP019514">
    <property type="protein sequence ID" value="BBI61765.1"/>
    <property type="molecule type" value="Genomic_DNA"/>
</dbReference>
<dbReference type="Pfam" id="PF00149">
    <property type="entry name" value="Metallophos"/>
    <property type="match status" value="1"/>
</dbReference>
<evidence type="ECO:0000259" key="1">
    <source>
        <dbReference type="Pfam" id="PF00149"/>
    </source>
</evidence>
<evidence type="ECO:0000313" key="3">
    <source>
        <dbReference type="Proteomes" id="UP000320231"/>
    </source>
</evidence>
<accession>A0A455U730</accession>
<dbReference type="GO" id="GO:0016787">
    <property type="term" value="F:hydrolase activity"/>
    <property type="evidence" value="ECO:0007669"/>
    <property type="project" value="InterPro"/>
</dbReference>
<dbReference type="InterPro" id="IPR029052">
    <property type="entry name" value="Metallo-depent_PP-like"/>
</dbReference>
<name>A0A455U730_9GAMM</name>
<organism evidence="2 3">
    <name type="scientific">Vreelandella sulfidaeris</name>
    <dbReference type="NCBI Taxonomy" id="115553"/>
    <lineage>
        <taxon>Bacteria</taxon>
        <taxon>Pseudomonadati</taxon>
        <taxon>Pseudomonadota</taxon>
        <taxon>Gammaproteobacteria</taxon>
        <taxon>Oceanospirillales</taxon>
        <taxon>Halomonadaceae</taxon>
        <taxon>Vreelandella</taxon>
    </lineage>
</organism>
<dbReference type="InterPro" id="IPR004843">
    <property type="entry name" value="Calcineurin-like_PHP"/>
</dbReference>
<dbReference type="SUPFAM" id="SSF56300">
    <property type="entry name" value="Metallo-dependent phosphatases"/>
    <property type="match status" value="1"/>
</dbReference>
<dbReference type="Gene3D" id="3.60.21.10">
    <property type="match status" value="1"/>
</dbReference>
<dbReference type="AlphaFoldDB" id="A0A455U730"/>